<evidence type="ECO:0000313" key="2">
    <source>
        <dbReference type="Proteomes" id="UP000326637"/>
    </source>
</evidence>
<accession>A0A5P8PIE9</accession>
<organism evidence="1 2">
    <name type="scientific">Bacillus phage 056SW001B</name>
    <dbReference type="NCBI Taxonomy" id="2601663"/>
    <lineage>
        <taxon>Viruses</taxon>
        <taxon>Duplodnaviria</taxon>
        <taxon>Heunggongvirae</taxon>
        <taxon>Uroviricota</taxon>
        <taxon>Caudoviricetes</taxon>
        <taxon>Ehrlichviridae</taxon>
        <taxon>Gettysburgvirus</taxon>
        <taxon>Gettysburgvirus gv056SW001B</taxon>
    </lineage>
</organism>
<evidence type="ECO:0000313" key="1">
    <source>
        <dbReference type="EMBL" id="QFR56491.1"/>
    </source>
</evidence>
<reference evidence="1 2" key="1">
    <citation type="submission" date="2019-07" db="EMBL/GenBank/DDBJ databases">
        <authorList>
            <person name="Krukonis G.P."/>
            <person name="Delesalle V.A."/>
        </authorList>
    </citation>
    <scope>NUCLEOTIDE SEQUENCE [LARGE SCALE GENOMIC DNA]</scope>
</reference>
<keyword evidence="2" id="KW-1185">Reference proteome</keyword>
<gene>
    <name evidence="1" type="primary">26</name>
    <name evidence="1" type="ORF">056SW001B_26</name>
</gene>
<dbReference type="EMBL" id="MN176230">
    <property type="protein sequence ID" value="QFR56491.1"/>
    <property type="molecule type" value="Genomic_DNA"/>
</dbReference>
<protein>
    <submittedName>
        <fullName evidence="1">Tail assembly chaperone</fullName>
    </submittedName>
</protein>
<proteinExistence type="predicted"/>
<dbReference type="Proteomes" id="UP000326637">
    <property type="component" value="Segment"/>
</dbReference>
<name>A0A5P8PIE9_9CAUD</name>
<sequence>MSNNKPWLKKQEAPREIEVMGAKIKLKNLSFGEARKAISGGVQLGKDGKPNIDVTTLQAMRAVAAIADWELTDENDNKLPITIETLDSLDEGFASELVKAVTEHVEDGELSKEEKK</sequence>